<comment type="caution">
    <text evidence="1">The sequence shown here is derived from an EMBL/GenBank/DDBJ whole genome shotgun (WGS) entry which is preliminary data.</text>
</comment>
<sequence>MQLKGSQEEETAESPRVSASSVADLISALFFGIPCEISLYALQNNSFLGTTFVKT</sequence>
<name>A0A5B7J4V9_PORTR</name>
<keyword evidence="2" id="KW-1185">Reference proteome</keyword>
<organism evidence="1 2">
    <name type="scientific">Portunus trituberculatus</name>
    <name type="common">Swimming crab</name>
    <name type="synonym">Neptunus trituberculatus</name>
    <dbReference type="NCBI Taxonomy" id="210409"/>
    <lineage>
        <taxon>Eukaryota</taxon>
        <taxon>Metazoa</taxon>
        <taxon>Ecdysozoa</taxon>
        <taxon>Arthropoda</taxon>
        <taxon>Crustacea</taxon>
        <taxon>Multicrustacea</taxon>
        <taxon>Malacostraca</taxon>
        <taxon>Eumalacostraca</taxon>
        <taxon>Eucarida</taxon>
        <taxon>Decapoda</taxon>
        <taxon>Pleocyemata</taxon>
        <taxon>Brachyura</taxon>
        <taxon>Eubrachyura</taxon>
        <taxon>Portunoidea</taxon>
        <taxon>Portunidae</taxon>
        <taxon>Portuninae</taxon>
        <taxon>Portunus</taxon>
    </lineage>
</organism>
<reference evidence="1 2" key="1">
    <citation type="submission" date="2019-05" db="EMBL/GenBank/DDBJ databases">
        <title>Another draft genome of Portunus trituberculatus and its Hox gene families provides insights of decapod evolution.</title>
        <authorList>
            <person name="Jeong J.-H."/>
            <person name="Song I."/>
            <person name="Kim S."/>
            <person name="Choi T."/>
            <person name="Kim D."/>
            <person name="Ryu S."/>
            <person name="Kim W."/>
        </authorList>
    </citation>
    <scope>NUCLEOTIDE SEQUENCE [LARGE SCALE GENOMIC DNA]</scope>
    <source>
        <tissue evidence="1">Muscle</tissue>
    </source>
</reference>
<dbReference type="Proteomes" id="UP000324222">
    <property type="component" value="Unassembled WGS sequence"/>
</dbReference>
<protein>
    <submittedName>
        <fullName evidence="1">Uncharacterized protein</fullName>
    </submittedName>
</protein>
<gene>
    <name evidence="1" type="ORF">E2C01_083512</name>
</gene>
<evidence type="ECO:0000313" key="1">
    <source>
        <dbReference type="EMBL" id="MPC88597.1"/>
    </source>
</evidence>
<evidence type="ECO:0000313" key="2">
    <source>
        <dbReference type="Proteomes" id="UP000324222"/>
    </source>
</evidence>
<dbReference type="AlphaFoldDB" id="A0A5B7J4V9"/>
<dbReference type="EMBL" id="VSRR010078286">
    <property type="protein sequence ID" value="MPC88597.1"/>
    <property type="molecule type" value="Genomic_DNA"/>
</dbReference>
<proteinExistence type="predicted"/>
<accession>A0A5B7J4V9</accession>